<organism evidence="3 4">
    <name type="scientific">Tagetes erecta</name>
    <name type="common">African marigold</name>
    <dbReference type="NCBI Taxonomy" id="13708"/>
    <lineage>
        <taxon>Eukaryota</taxon>
        <taxon>Viridiplantae</taxon>
        <taxon>Streptophyta</taxon>
        <taxon>Embryophyta</taxon>
        <taxon>Tracheophyta</taxon>
        <taxon>Spermatophyta</taxon>
        <taxon>Magnoliopsida</taxon>
        <taxon>eudicotyledons</taxon>
        <taxon>Gunneridae</taxon>
        <taxon>Pentapetalae</taxon>
        <taxon>asterids</taxon>
        <taxon>campanulids</taxon>
        <taxon>Asterales</taxon>
        <taxon>Asteraceae</taxon>
        <taxon>Asteroideae</taxon>
        <taxon>Heliantheae alliance</taxon>
        <taxon>Tageteae</taxon>
        <taxon>Tagetes</taxon>
    </lineage>
</organism>
<reference evidence="3" key="1">
    <citation type="journal article" date="2023" name="bioRxiv">
        <title>Improved chromosome-level genome assembly for marigold (Tagetes erecta).</title>
        <authorList>
            <person name="Jiang F."/>
            <person name="Yuan L."/>
            <person name="Wang S."/>
            <person name="Wang H."/>
            <person name="Xu D."/>
            <person name="Wang A."/>
            <person name="Fan W."/>
        </authorList>
    </citation>
    <scope>NUCLEOTIDE SEQUENCE</scope>
    <source>
        <strain evidence="3">WSJ</strain>
        <tissue evidence="3">Leaf</tissue>
    </source>
</reference>
<dbReference type="PANTHER" id="PTHR33681:SF18">
    <property type="entry name" value="CONCANAVALIN A-LIKE LECTIN_GLUCANASE DOMAIN SUPERFAMILY, ALGINATE LYASE 2"/>
    <property type="match status" value="1"/>
</dbReference>
<name>A0AAD8LHM1_TARER</name>
<dbReference type="InterPro" id="IPR013320">
    <property type="entry name" value="ConA-like_dom_sf"/>
</dbReference>
<dbReference type="Pfam" id="PF08787">
    <property type="entry name" value="Alginate_lyase2"/>
    <property type="match status" value="1"/>
</dbReference>
<evidence type="ECO:0000313" key="3">
    <source>
        <dbReference type="EMBL" id="KAK1439326.1"/>
    </source>
</evidence>
<proteinExistence type="predicted"/>
<keyword evidence="4" id="KW-1185">Reference proteome</keyword>
<keyword evidence="1" id="KW-0732">Signal</keyword>
<dbReference type="InterPro" id="IPR014895">
    <property type="entry name" value="Alginate_lyase_2"/>
</dbReference>
<dbReference type="SUPFAM" id="SSF49899">
    <property type="entry name" value="Concanavalin A-like lectins/glucanases"/>
    <property type="match status" value="1"/>
</dbReference>
<dbReference type="PANTHER" id="PTHR33681">
    <property type="entry name" value="BINDING PROTEIN, PUTATIVE, EXPRESSED-RELATED"/>
    <property type="match status" value="1"/>
</dbReference>
<feature type="chain" id="PRO_5041919862" description="Alginate lyase 2 domain-containing protein" evidence="1">
    <location>
        <begin position="25"/>
        <end position="221"/>
    </location>
</feature>
<dbReference type="Proteomes" id="UP001229421">
    <property type="component" value="Unassembled WGS sequence"/>
</dbReference>
<dbReference type="EMBL" id="JAUHHV010000001">
    <property type="protein sequence ID" value="KAK1439326.1"/>
    <property type="molecule type" value="Genomic_DNA"/>
</dbReference>
<evidence type="ECO:0000256" key="1">
    <source>
        <dbReference type="SAM" id="SignalP"/>
    </source>
</evidence>
<dbReference type="Gene3D" id="2.60.120.200">
    <property type="match status" value="1"/>
</dbReference>
<feature type="domain" description="Alginate lyase 2" evidence="2">
    <location>
        <begin position="48"/>
        <end position="217"/>
    </location>
</feature>
<feature type="signal peptide" evidence="1">
    <location>
        <begin position="1"/>
        <end position="24"/>
    </location>
</feature>
<sequence>MCGLKHIFAFILGFIFLSTHIVDSCTSVKKDLALGFTRLPFNKSYYKNHKPYNLPVEDRYSFVNGVHKLWVFSTDQPFARGSPTLPRSELFINGYKYSTGVWQFEAHVFVPHGTSGVSLMQVFGANPHATTLMVRVYNGNLYYYRNKVIYKDIYDKWFRLNVIHDVEGNSVKVYINGRLKFKGHGRGGTIHYFKCGVYAQDHDSFYMESRWKNIKIFNKSN</sequence>
<evidence type="ECO:0000313" key="4">
    <source>
        <dbReference type="Proteomes" id="UP001229421"/>
    </source>
</evidence>
<gene>
    <name evidence="3" type="ORF">QVD17_05142</name>
</gene>
<protein>
    <recommendedName>
        <fullName evidence="2">Alginate lyase 2 domain-containing protein</fullName>
    </recommendedName>
</protein>
<evidence type="ECO:0000259" key="2">
    <source>
        <dbReference type="Pfam" id="PF08787"/>
    </source>
</evidence>
<accession>A0AAD8LHM1</accession>
<comment type="caution">
    <text evidence="3">The sequence shown here is derived from an EMBL/GenBank/DDBJ whole genome shotgun (WGS) entry which is preliminary data.</text>
</comment>
<dbReference type="AlphaFoldDB" id="A0AAD8LHM1"/>